<organism evidence="10 11">
    <name type="scientific">Urinicoccus massiliensis</name>
    <dbReference type="NCBI Taxonomy" id="1723382"/>
    <lineage>
        <taxon>Bacteria</taxon>
        <taxon>Bacillati</taxon>
        <taxon>Bacillota</taxon>
        <taxon>Tissierellia</taxon>
        <taxon>Tissierellales</taxon>
        <taxon>Peptoniphilaceae</taxon>
        <taxon>Urinicoccus</taxon>
    </lineage>
</organism>
<keyword evidence="5 8" id="KW-0472">Membrane</keyword>
<dbReference type="PRINTS" id="PR00124">
    <property type="entry name" value="ATPASEC"/>
</dbReference>
<feature type="transmembrane region" description="Helical" evidence="8">
    <location>
        <begin position="6"/>
        <end position="25"/>
    </location>
</feature>
<comment type="caution">
    <text evidence="10">The sequence shown here is derived from an EMBL/GenBank/DDBJ whole genome shotgun (WGS) entry which is preliminary data.</text>
</comment>
<proteinExistence type="inferred from homology"/>
<evidence type="ECO:0000256" key="5">
    <source>
        <dbReference type="ARBA" id="ARBA00023136"/>
    </source>
</evidence>
<keyword evidence="3 8" id="KW-0812">Transmembrane</keyword>
<dbReference type="Pfam" id="PF00137">
    <property type="entry name" value="ATP-synt_C"/>
    <property type="match status" value="1"/>
</dbReference>
<feature type="transmembrane region" description="Helical" evidence="8">
    <location>
        <begin position="77"/>
        <end position="106"/>
    </location>
</feature>
<dbReference type="GO" id="GO:0045259">
    <property type="term" value="C:proton-transporting ATP synthase complex"/>
    <property type="evidence" value="ECO:0007669"/>
    <property type="project" value="InterPro"/>
</dbReference>
<evidence type="ECO:0000256" key="3">
    <source>
        <dbReference type="ARBA" id="ARBA00022692"/>
    </source>
</evidence>
<dbReference type="Proteomes" id="UP000377798">
    <property type="component" value="Unassembled WGS sequence"/>
</dbReference>
<evidence type="ECO:0000313" key="10">
    <source>
        <dbReference type="EMBL" id="VFB15774.1"/>
    </source>
</evidence>
<reference evidence="10 11" key="1">
    <citation type="submission" date="2019-02" db="EMBL/GenBank/DDBJ databases">
        <authorList>
            <consortium name="Pathogen Informatics"/>
        </authorList>
    </citation>
    <scope>NUCLEOTIDE SEQUENCE [LARGE SCALE GENOMIC DNA]</scope>
    <source>
        <strain evidence="10 11">3012STDY7089603</strain>
    </source>
</reference>
<protein>
    <recommendedName>
        <fullName evidence="6">ATP synthase F(0) sector subunit c</fullName>
    </recommendedName>
    <alternativeName>
        <fullName evidence="7">F-type ATPase subunit c</fullName>
    </alternativeName>
</protein>
<dbReference type="AlphaFoldDB" id="A0A8H2M398"/>
<comment type="subcellular location">
    <subcellularLocation>
        <location evidence="1">Membrane</location>
        <topology evidence="1">Multi-pass membrane protein</topology>
    </subcellularLocation>
</comment>
<evidence type="ECO:0000256" key="7">
    <source>
        <dbReference type="ARBA" id="ARBA00032887"/>
    </source>
</evidence>
<sequence>MGKIILFLSLTVVALFAGAGFLAYNRTEKSKKFVRSVIKLNLFIFVPVFVFGLVTLVPEITQAASETASGSGQGLGYLAAGLSTGLAALGAGVAVSNVGSAAIGAVSEDPDILGKSMIYLGLAEGIAIYGLIISIMILGSL</sequence>
<dbReference type="SUPFAM" id="SSF81333">
    <property type="entry name" value="F1F0 ATP synthase subunit C"/>
    <property type="match status" value="1"/>
</dbReference>
<evidence type="ECO:0000259" key="9">
    <source>
        <dbReference type="Pfam" id="PF00137"/>
    </source>
</evidence>
<keyword evidence="4 8" id="KW-1133">Transmembrane helix</keyword>
<gene>
    <name evidence="10" type="ORF">NCTC13150_00278</name>
</gene>
<evidence type="ECO:0000256" key="6">
    <source>
        <dbReference type="ARBA" id="ARBA00032200"/>
    </source>
</evidence>
<evidence type="ECO:0000256" key="8">
    <source>
        <dbReference type="SAM" id="Phobius"/>
    </source>
</evidence>
<evidence type="ECO:0000313" key="11">
    <source>
        <dbReference type="Proteomes" id="UP000377798"/>
    </source>
</evidence>
<dbReference type="RefSeq" id="WP_034440760.1">
    <property type="nucleotide sequence ID" value="NZ_CAACYI010000001.1"/>
</dbReference>
<dbReference type="GO" id="GO:0015078">
    <property type="term" value="F:proton transmembrane transporter activity"/>
    <property type="evidence" value="ECO:0007669"/>
    <property type="project" value="InterPro"/>
</dbReference>
<comment type="similarity">
    <text evidence="2">Belongs to the ATPase C chain family.</text>
</comment>
<dbReference type="EMBL" id="CAACYI010000001">
    <property type="protein sequence ID" value="VFB15774.1"/>
    <property type="molecule type" value="Genomic_DNA"/>
</dbReference>
<evidence type="ECO:0000256" key="2">
    <source>
        <dbReference type="ARBA" id="ARBA00006704"/>
    </source>
</evidence>
<name>A0A8H2M398_9FIRM</name>
<evidence type="ECO:0000256" key="1">
    <source>
        <dbReference type="ARBA" id="ARBA00004141"/>
    </source>
</evidence>
<dbReference type="GO" id="GO:0015986">
    <property type="term" value="P:proton motive force-driven ATP synthesis"/>
    <property type="evidence" value="ECO:0007669"/>
    <property type="project" value="InterPro"/>
</dbReference>
<dbReference type="InterPro" id="IPR000454">
    <property type="entry name" value="ATP_synth_F0_csu"/>
</dbReference>
<dbReference type="Gene3D" id="1.20.120.610">
    <property type="entry name" value="lithium bound rotor ring of v- atpase"/>
    <property type="match status" value="1"/>
</dbReference>
<dbReference type="CDD" id="cd18120">
    <property type="entry name" value="ATP-synt_Vo_Ao_c"/>
    <property type="match status" value="1"/>
</dbReference>
<feature type="transmembrane region" description="Helical" evidence="8">
    <location>
        <begin position="37"/>
        <end position="57"/>
    </location>
</feature>
<dbReference type="InterPro" id="IPR002379">
    <property type="entry name" value="ATPase_proteolipid_c-like_dom"/>
</dbReference>
<evidence type="ECO:0000256" key="4">
    <source>
        <dbReference type="ARBA" id="ARBA00022989"/>
    </source>
</evidence>
<dbReference type="GO" id="GO:0033177">
    <property type="term" value="C:proton-transporting two-sector ATPase complex, proton-transporting domain"/>
    <property type="evidence" value="ECO:0007669"/>
    <property type="project" value="InterPro"/>
</dbReference>
<dbReference type="InterPro" id="IPR035921">
    <property type="entry name" value="F/V-ATP_Csub_sf"/>
</dbReference>
<feature type="transmembrane region" description="Helical" evidence="8">
    <location>
        <begin position="118"/>
        <end position="138"/>
    </location>
</feature>
<feature type="domain" description="V-ATPase proteolipid subunit C-like" evidence="9">
    <location>
        <begin position="78"/>
        <end position="137"/>
    </location>
</feature>
<keyword evidence="11" id="KW-1185">Reference proteome</keyword>
<accession>A0A8H2M398</accession>